<dbReference type="CDD" id="cd02440">
    <property type="entry name" value="AdoMet_MTases"/>
    <property type="match status" value="1"/>
</dbReference>
<dbReference type="Gene3D" id="3.40.50.150">
    <property type="entry name" value="Vaccinia Virus protein VP39"/>
    <property type="match status" value="1"/>
</dbReference>
<evidence type="ECO:0000313" key="1">
    <source>
        <dbReference type="EMBL" id="GAA0613099.1"/>
    </source>
</evidence>
<sequence>MTMPQVSEAERARYQEEIQRGWSRFFEPRRYDCPWCGSTDLTQRLRTTDIMQRKPGVFYLDRCKTCNHIFQNPRLNIEGLEFYYRDFYDGFGREFIDGVFASQGWLYEPRAKIVEGFFGPEGPKNWLDVGTGYGHFANDARKIWPNTTFDGLDMGSSLFTGKERGWLDTIYPGEIDDHVEAIRHRYDVISMHHYLEHVRDPRHDLDVVADVLREGAYVSIEVPDAQSWLGKAFGRWWAPWYQPQHQHMLPLPNLLAALKERGLNPVRVQHREAHIAGELSCAVIFFLTHVSPNPDSPWLPERTPAQRKLHEAIWKVAPKVLQQTFKADFKYLGPAVMRFGGSNAFRVLARKEG</sequence>
<dbReference type="Proteomes" id="UP001500957">
    <property type="component" value="Unassembled WGS sequence"/>
</dbReference>
<dbReference type="InterPro" id="IPR029063">
    <property type="entry name" value="SAM-dependent_MTases_sf"/>
</dbReference>
<evidence type="ECO:0000313" key="2">
    <source>
        <dbReference type="Proteomes" id="UP001500957"/>
    </source>
</evidence>
<keyword evidence="1" id="KW-0489">Methyltransferase</keyword>
<reference evidence="2" key="1">
    <citation type="journal article" date="2019" name="Int. J. Syst. Evol. Microbiol.">
        <title>The Global Catalogue of Microorganisms (GCM) 10K type strain sequencing project: providing services to taxonomists for standard genome sequencing and annotation.</title>
        <authorList>
            <consortium name="The Broad Institute Genomics Platform"/>
            <consortium name="The Broad Institute Genome Sequencing Center for Infectious Disease"/>
            <person name="Wu L."/>
            <person name="Ma J."/>
        </authorList>
    </citation>
    <scope>NUCLEOTIDE SEQUENCE [LARGE SCALE GENOMIC DNA]</scope>
    <source>
        <strain evidence="2">JCM 10671</strain>
    </source>
</reference>
<dbReference type="GO" id="GO:0008168">
    <property type="term" value="F:methyltransferase activity"/>
    <property type="evidence" value="ECO:0007669"/>
    <property type="project" value="UniProtKB-KW"/>
</dbReference>
<accession>A0ABP3RRR4</accession>
<dbReference type="Pfam" id="PF13489">
    <property type="entry name" value="Methyltransf_23"/>
    <property type="match status" value="1"/>
</dbReference>
<organism evidence="1 2">
    <name type="scientific">Sporichthya brevicatena</name>
    <dbReference type="NCBI Taxonomy" id="171442"/>
    <lineage>
        <taxon>Bacteria</taxon>
        <taxon>Bacillati</taxon>
        <taxon>Actinomycetota</taxon>
        <taxon>Actinomycetes</taxon>
        <taxon>Sporichthyales</taxon>
        <taxon>Sporichthyaceae</taxon>
        <taxon>Sporichthya</taxon>
    </lineage>
</organism>
<keyword evidence="1" id="KW-0808">Transferase</keyword>
<gene>
    <name evidence="1" type="ORF">GCM10009547_13740</name>
</gene>
<name>A0ABP3RRR4_9ACTN</name>
<dbReference type="GO" id="GO:0032259">
    <property type="term" value="P:methylation"/>
    <property type="evidence" value="ECO:0007669"/>
    <property type="project" value="UniProtKB-KW"/>
</dbReference>
<dbReference type="SUPFAM" id="SSF53335">
    <property type="entry name" value="S-adenosyl-L-methionine-dependent methyltransferases"/>
    <property type="match status" value="1"/>
</dbReference>
<dbReference type="EMBL" id="BAAAHE010000010">
    <property type="protein sequence ID" value="GAA0613099.1"/>
    <property type="molecule type" value="Genomic_DNA"/>
</dbReference>
<proteinExistence type="predicted"/>
<protein>
    <submittedName>
        <fullName evidence="1">Class I SAM-dependent methyltransferase</fullName>
    </submittedName>
</protein>
<keyword evidence="2" id="KW-1185">Reference proteome</keyword>
<comment type="caution">
    <text evidence="1">The sequence shown here is derived from an EMBL/GenBank/DDBJ whole genome shotgun (WGS) entry which is preliminary data.</text>
</comment>